<name>A0ACB8LKY6_CITSI</name>
<evidence type="ECO:0000313" key="1">
    <source>
        <dbReference type="EMBL" id="KAH9773976.1"/>
    </source>
</evidence>
<dbReference type="EMBL" id="CM039173">
    <property type="protein sequence ID" value="KAH9773976.1"/>
    <property type="molecule type" value="Genomic_DNA"/>
</dbReference>
<protein>
    <submittedName>
        <fullName evidence="1">NAC transcription factor 29</fullName>
    </submittedName>
</protein>
<evidence type="ECO:0000313" key="2">
    <source>
        <dbReference type="Proteomes" id="UP000829398"/>
    </source>
</evidence>
<accession>A0ACB8LKY6</accession>
<gene>
    <name evidence="1" type="ORF">KPL71_013487</name>
</gene>
<keyword evidence="2" id="KW-1185">Reference proteome</keyword>
<comment type="caution">
    <text evidence="1">The sequence shown here is derived from an EMBL/GenBank/DDBJ whole genome shotgun (WGS) entry which is preliminary data.</text>
</comment>
<dbReference type="Proteomes" id="UP000829398">
    <property type="component" value="Chromosome 4"/>
</dbReference>
<sequence>MEAQASTGLPPGFRFHPTDEELIVHYLRNQATSRPCPVSIIPEVDIYKFDPWQLPEKAEFGEKEWYFFSPRDRKYPNGTRPNRATVSGYWKATGTDKAIYGGSKYLGVKKALVFYKGRPPKGIKTDWIMHEYRLNDPTRQPHKHNGSMKLDDWVLCRIYKKRQTGSRSVLDAKVEEDQSCVDQLGKTGGYGEHANASDEQKMMVKFPRTCSITHLMELEYFAPISQLLNDNTYNFNYDFQNGINNNAASDDQFQNKLQPRDMHQVNHSDSLNQQSLFVNPTVYEFQ</sequence>
<proteinExistence type="predicted"/>
<organism evidence="1 2">
    <name type="scientific">Citrus sinensis</name>
    <name type="common">Sweet orange</name>
    <name type="synonym">Citrus aurantium var. sinensis</name>
    <dbReference type="NCBI Taxonomy" id="2711"/>
    <lineage>
        <taxon>Eukaryota</taxon>
        <taxon>Viridiplantae</taxon>
        <taxon>Streptophyta</taxon>
        <taxon>Embryophyta</taxon>
        <taxon>Tracheophyta</taxon>
        <taxon>Spermatophyta</taxon>
        <taxon>Magnoliopsida</taxon>
        <taxon>eudicotyledons</taxon>
        <taxon>Gunneridae</taxon>
        <taxon>Pentapetalae</taxon>
        <taxon>rosids</taxon>
        <taxon>malvids</taxon>
        <taxon>Sapindales</taxon>
        <taxon>Rutaceae</taxon>
        <taxon>Aurantioideae</taxon>
        <taxon>Citrus</taxon>
    </lineage>
</organism>
<reference evidence="2" key="1">
    <citation type="journal article" date="2023" name="Hortic. Res.">
        <title>A chromosome-level phased genome enabling allele-level studies in sweet orange: a case study on citrus Huanglongbing tolerance.</title>
        <authorList>
            <person name="Wu B."/>
            <person name="Yu Q."/>
            <person name="Deng Z."/>
            <person name="Duan Y."/>
            <person name="Luo F."/>
            <person name="Gmitter F. Jr."/>
        </authorList>
    </citation>
    <scope>NUCLEOTIDE SEQUENCE [LARGE SCALE GENOMIC DNA]</scope>
    <source>
        <strain evidence="2">cv. Valencia</strain>
    </source>
</reference>